<feature type="compositionally biased region" description="Basic and acidic residues" evidence="1">
    <location>
        <begin position="92"/>
        <end position="107"/>
    </location>
</feature>
<evidence type="ECO:0000313" key="2">
    <source>
        <dbReference type="EMBL" id="KAF0322978.1"/>
    </source>
</evidence>
<proteinExistence type="predicted"/>
<feature type="region of interest" description="Disordered" evidence="1">
    <location>
        <begin position="84"/>
        <end position="107"/>
    </location>
</feature>
<protein>
    <submittedName>
        <fullName evidence="2">Uncharacterized protein</fullName>
    </submittedName>
</protein>
<evidence type="ECO:0000313" key="3">
    <source>
        <dbReference type="Proteomes" id="UP000434172"/>
    </source>
</evidence>
<keyword evidence="3" id="KW-1185">Reference proteome</keyword>
<organism evidence="2 3">
    <name type="scientific">Colletotrichum asianum</name>
    <dbReference type="NCBI Taxonomy" id="702518"/>
    <lineage>
        <taxon>Eukaryota</taxon>
        <taxon>Fungi</taxon>
        <taxon>Dikarya</taxon>
        <taxon>Ascomycota</taxon>
        <taxon>Pezizomycotina</taxon>
        <taxon>Sordariomycetes</taxon>
        <taxon>Hypocreomycetidae</taxon>
        <taxon>Glomerellales</taxon>
        <taxon>Glomerellaceae</taxon>
        <taxon>Colletotrichum</taxon>
        <taxon>Colletotrichum gloeosporioides species complex</taxon>
    </lineage>
</organism>
<accession>A0A8H3W7X4</accession>
<gene>
    <name evidence="2" type="ORF">GQ607_009741</name>
</gene>
<reference evidence="2 3" key="1">
    <citation type="submission" date="2019-12" db="EMBL/GenBank/DDBJ databases">
        <title>A genome sequence resource for the geographically widespread anthracnose pathogen Colletotrichum asianum.</title>
        <authorList>
            <person name="Meng Y."/>
        </authorList>
    </citation>
    <scope>NUCLEOTIDE SEQUENCE [LARGE SCALE GENOMIC DNA]</scope>
    <source>
        <strain evidence="2 3">ICMP 18580</strain>
    </source>
</reference>
<name>A0A8H3W7X4_9PEZI</name>
<dbReference type="EMBL" id="WOWK01000056">
    <property type="protein sequence ID" value="KAF0322978.1"/>
    <property type="molecule type" value="Genomic_DNA"/>
</dbReference>
<feature type="compositionally biased region" description="Basic and acidic residues" evidence="1">
    <location>
        <begin position="1"/>
        <end position="15"/>
    </location>
</feature>
<dbReference type="AlphaFoldDB" id="A0A8H3W7X4"/>
<evidence type="ECO:0000256" key="1">
    <source>
        <dbReference type="SAM" id="MobiDB-lite"/>
    </source>
</evidence>
<comment type="caution">
    <text evidence="2">The sequence shown here is derived from an EMBL/GenBank/DDBJ whole genome shotgun (WGS) entry which is preliminary data.</text>
</comment>
<dbReference type="Proteomes" id="UP000434172">
    <property type="component" value="Unassembled WGS sequence"/>
</dbReference>
<feature type="region of interest" description="Disordered" evidence="1">
    <location>
        <begin position="1"/>
        <end position="59"/>
    </location>
</feature>
<sequence>MTPERCSQRAVREGKTATGRGCPACRSRRDCQLGKSCDPGTHGRGKRQAREGTAKPSRKIPQGLAWSVKRFSWDECDIRRCGGHWGPGRAGHGGEEERGTRSSQREGKEMTFNQDDEMTATCHALGCLLVDEHNTIDWVTPLARETGRRSGDPHGGEASATPYRTGADAVCSHHQHHRATDFQQLRSYPVRVRYCPEEKCSRKGEGKVNPTFAAHLPPFSLGKHLRVQTHTALAAFQSDATDSEGKSVS</sequence>